<dbReference type="Pfam" id="PF05050">
    <property type="entry name" value="Methyltransf_21"/>
    <property type="match status" value="1"/>
</dbReference>
<dbReference type="Proteomes" id="UP000012589">
    <property type="component" value="Unassembled WGS sequence"/>
</dbReference>
<dbReference type="EMBL" id="AQFT01000038">
    <property type="protein sequence ID" value="EMZ33958.1"/>
    <property type="molecule type" value="Genomic_DNA"/>
</dbReference>
<accession>N2B629</accession>
<sequence length="380" mass="44237">MKKIDKNNIPKEIINDSIYLYGAGYTAKICIKALESESVKIESLIDDDLMKHGTKELSYDVLSYNEFAEICKSKKSINVVLTSIYGKTIYDKLMVFSNVTIWEMYDWYMDVLDQQELVVEKHCEGERLVRYKRNTDALKKYLSDDLSKSVYDAVYQYYITNDINEIVKVCTTEESYFIKEVKEYFQGRKFTLVDAGAYTGELLRAIIESGLWVSKWYCFEAEKNNYEKLLNNIEKSVLPEGMKCLCENYGLWSEQKELPVMGQGASSKVVEDAELCTGEVCKMETIDTYFQNIKVDMIKMDIEGAEMRALGGAVNTIKRDMPLLAISIYHCVEDYYRIMQFIMKIQGRGYKYYIRQHAMIYGETILYAIPRIVENEYNNK</sequence>
<keyword evidence="3" id="KW-1185">Reference proteome</keyword>
<dbReference type="eggNOG" id="COG1086">
    <property type="taxonomic scope" value="Bacteria"/>
</dbReference>
<dbReference type="AlphaFoldDB" id="N2B629"/>
<gene>
    <name evidence="2" type="ORF">C823_01239</name>
</gene>
<dbReference type="PATRIC" id="fig|1235802.3.peg.1324"/>
<dbReference type="NCBIfam" id="TIGR01444">
    <property type="entry name" value="fkbM_fam"/>
    <property type="match status" value="1"/>
</dbReference>
<proteinExistence type="predicted"/>
<evidence type="ECO:0000313" key="2">
    <source>
        <dbReference type="EMBL" id="EMZ33958.1"/>
    </source>
</evidence>
<dbReference type="SUPFAM" id="SSF53335">
    <property type="entry name" value="S-adenosyl-L-methionine-dependent methyltransferases"/>
    <property type="match status" value="1"/>
</dbReference>
<dbReference type="GO" id="GO:0008168">
    <property type="term" value="F:methyltransferase activity"/>
    <property type="evidence" value="ECO:0007669"/>
    <property type="project" value="UniProtKB-KW"/>
</dbReference>
<dbReference type="GO" id="GO:0032259">
    <property type="term" value="P:methylation"/>
    <property type="evidence" value="ECO:0007669"/>
    <property type="project" value="UniProtKB-KW"/>
</dbReference>
<keyword evidence="2" id="KW-0808">Transferase</keyword>
<comment type="caution">
    <text evidence="2">The sequence shown here is derived from an EMBL/GenBank/DDBJ whole genome shotgun (WGS) entry which is preliminary data.</text>
</comment>
<evidence type="ECO:0000313" key="3">
    <source>
        <dbReference type="Proteomes" id="UP000012589"/>
    </source>
</evidence>
<name>N2B629_9FIRM</name>
<dbReference type="OrthoDB" id="5329963at2"/>
<feature type="domain" description="Methyltransferase FkbM" evidence="1">
    <location>
        <begin position="194"/>
        <end position="352"/>
    </location>
</feature>
<evidence type="ECO:0000259" key="1">
    <source>
        <dbReference type="Pfam" id="PF05050"/>
    </source>
</evidence>
<dbReference type="Gene3D" id="3.40.50.150">
    <property type="entry name" value="Vaccinia Virus protein VP39"/>
    <property type="match status" value="1"/>
</dbReference>
<keyword evidence="2" id="KW-0489">Methyltransferase</keyword>
<protein>
    <submittedName>
        <fullName evidence="2">FkbM family methyltransferase</fullName>
    </submittedName>
</protein>
<dbReference type="InterPro" id="IPR029063">
    <property type="entry name" value="SAM-dependent_MTases_sf"/>
</dbReference>
<dbReference type="InterPro" id="IPR006342">
    <property type="entry name" value="FkbM_mtfrase"/>
</dbReference>
<reference evidence="2 3" key="1">
    <citation type="journal article" date="2014" name="Genome Announc.">
        <title>Draft genome sequences of the altered schaedler flora, a defined bacterial community from gnotobiotic mice.</title>
        <authorList>
            <person name="Wannemuehler M.J."/>
            <person name="Overstreet A.M."/>
            <person name="Ward D.V."/>
            <person name="Phillips G.J."/>
        </authorList>
    </citation>
    <scope>NUCLEOTIDE SEQUENCE [LARGE SCALE GENOMIC DNA]</scope>
    <source>
        <strain evidence="2 3">ASF492</strain>
    </source>
</reference>
<dbReference type="STRING" id="1235802.C823_01239"/>
<dbReference type="HOGENOM" id="CLU_048284_0_0_9"/>
<organism evidence="2 3">
    <name type="scientific">Eubacterium plexicaudatum ASF492</name>
    <dbReference type="NCBI Taxonomy" id="1235802"/>
    <lineage>
        <taxon>Bacteria</taxon>
        <taxon>Bacillati</taxon>
        <taxon>Bacillota</taxon>
        <taxon>Clostridia</taxon>
        <taxon>Eubacteriales</taxon>
        <taxon>Eubacteriaceae</taxon>
        <taxon>Eubacterium</taxon>
    </lineage>
</organism>